<sequence>MNAIDLIIHNFEETRRRSIITWRGISDQYLDWRPDKDAYSFGETIRHTWVGDHEYMYMLKTNGQRLEEVPFEKVPILSVEQEIAYSLPYRQELIDWIHSLSPIDLAEKSIEREKGHKRTLGDMLLRIAYHDSVHVGYLMQYMRTLQIARPDIWD</sequence>
<dbReference type="SUPFAM" id="SSF109854">
    <property type="entry name" value="DinB/YfiT-like putative metalloenzymes"/>
    <property type="match status" value="1"/>
</dbReference>
<dbReference type="AlphaFoldDB" id="A0A1H2WNV3"/>
<keyword evidence="3" id="KW-1185">Reference proteome</keyword>
<dbReference type="EMBL" id="FNNQ01000006">
    <property type="protein sequence ID" value="SDW82312.1"/>
    <property type="molecule type" value="Genomic_DNA"/>
</dbReference>
<accession>A0A1H2WNV3</accession>
<reference evidence="2 3" key="1">
    <citation type="submission" date="2016-10" db="EMBL/GenBank/DDBJ databases">
        <authorList>
            <person name="de Groot N.N."/>
        </authorList>
    </citation>
    <scope>NUCLEOTIDE SEQUENCE [LARGE SCALE GENOMIC DNA]</scope>
    <source>
        <strain evidence="2 3">DSM 45610</strain>
    </source>
</reference>
<dbReference type="Pfam" id="PF12867">
    <property type="entry name" value="DinB_2"/>
    <property type="match status" value="1"/>
</dbReference>
<name>A0A1H2WNV3_9BACL</name>
<dbReference type="Gene3D" id="1.20.120.450">
    <property type="entry name" value="dinb family like domain"/>
    <property type="match status" value="1"/>
</dbReference>
<proteinExistence type="predicted"/>
<evidence type="ECO:0000313" key="2">
    <source>
        <dbReference type="EMBL" id="SDW82312.1"/>
    </source>
</evidence>
<dbReference type="InterPro" id="IPR034660">
    <property type="entry name" value="DinB/YfiT-like"/>
</dbReference>
<organism evidence="2 3">
    <name type="scientific">Marininema mesophilum</name>
    <dbReference type="NCBI Taxonomy" id="1048340"/>
    <lineage>
        <taxon>Bacteria</taxon>
        <taxon>Bacillati</taxon>
        <taxon>Bacillota</taxon>
        <taxon>Bacilli</taxon>
        <taxon>Bacillales</taxon>
        <taxon>Thermoactinomycetaceae</taxon>
        <taxon>Marininema</taxon>
    </lineage>
</organism>
<dbReference type="Proteomes" id="UP000198534">
    <property type="component" value="Unassembled WGS sequence"/>
</dbReference>
<feature type="domain" description="DinB-like" evidence="1">
    <location>
        <begin position="11"/>
        <end position="137"/>
    </location>
</feature>
<dbReference type="RefSeq" id="WP_091738877.1">
    <property type="nucleotide sequence ID" value="NZ_FNNQ01000006.1"/>
</dbReference>
<gene>
    <name evidence="2" type="ORF">SAMN05444487_106195</name>
</gene>
<dbReference type="OrthoDB" id="119432at2"/>
<protein>
    <submittedName>
        <fullName evidence="2">DinB superfamily protein</fullName>
    </submittedName>
</protein>
<evidence type="ECO:0000259" key="1">
    <source>
        <dbReference type="Pfam" id="PF12867"/>
    </source>
</evidence>
<dbReference type="InterPro" id="IPR024775">
    <property type="entry name" value="DinB-like"/>
</dbReference>
<evidence type="ECO:0000313" key="3">
    <source>
        <dbReference type="Proteomes" id="UP000198534"/>
    </source>
</evidence>